<protein>
    <recommendedName>
        <fullName evidence="3">Acetamidase</fullName>
    </recommendedName>
</protein>
<dbReference type="Gene3D" id="2.40.10.120">
    <property type="match status" value="1"/>
</dbReference>
<dbReference type="PANTHER" id="PTHR31891:SF1">
    <property type="entry name" value="FORMAMIDASE C869.04-RELATED"/>
    <property type="match status" value="1"/>
</dbReference>
<dbReference type="EMBL" id="QVIA01000029">
    <property type="protein sequence ID" value="RGC26121.1"/>
    <property type="molecule type" value="Genomic_DNA"/>
</dbReference>
<dbReference type="Gene3D" id="2.60.120.580">
    <property type="entry name" value="Acetamidase/Formamidase-like domains"/>
    <property type="match status" value="1"/>
</dbReference>
<dbReference type="Pfam" id="PF03069">
    <property type="entry name" value="FmdA_AmdA"/>
    <property type="match status" value="1"/>
</dbReference>
<proteinExistence type="predicted"/>
<reference evidence="1 2" key="1">
    <citation type="submission" date="2018-08" db="EMBL/GenBank/DDBJ databases">
        <title>A genome reference for cultivated species of the human gut microbiota.</title>
        <authorList>
            <person name="Zou Y."/>
            <person name="Xue W."/>
            <person name="Luo G."/>
        </authorList>
    </citation>
    <scope>NUCLEOTIDE SEQUENCE [LARGE SCALE GENOMIC DNA]</scope>
    <source>
        <strain evidence="1 2">AF19-21</strain>
    </source>
</reference>
<dbReference type="GO" id="GO:0016811">
    <property type="term" value="F:hydrolase activity, acting on carbon-nitrogen (but not peptide) bonds, in linear amides"/>
    <property type="evidence" value="ECO:0007669"/>
    <property type="project" value="InterPro"/>
</dbReference>
<name>A0A3E2WH94_9FIRM</name>
<evidence type="ECO:0000313" key="2">
    <source>
        <dbReference type="Proteomes" id="UP000261111"/>
    </source>
</evidence>
<sequence length="302" mass="32802">MIREVGINNRIYDYDESRMPAMYADSGDTIIFNAEDFVGNLLTNEKVLKSHIIAEGFVCQPCNGDVYINGAEPGDTLKITIDKVEITADQGTIALFPPDFEIYGKYLDKEETMKVPLVDGKAILFGGKLELPVKPMVGAIAVCPHGVAEDTVTPGSYGGNMDCKLITEGTSLYLPVFVPGALLNMGDVHAIQGDGETFSALEVPSRVTVTVELIKARQEKWPVLETKDKWYIIASADGLDTATAEAMEAAYHFLVSRGGGYDKKEWIVLLGLIGDVEVCNVVDPRVAVRLGIPKSAADKIHF</sequence>
<evidence type="ECO:0000313" key="1">
    <source>
        <dbReference type="EMBL" id="RGC26121.1"/>
    </source>
</evidence>
<dbReference type="InterPro" id="IPR004304">
    <property type="entry name" value="FmdA_AmdA"/>
</dbReference>
<dbReference type="GeneID" id="93332175"/>
<dbReference type="PANTHER" id="PTHR31891">
    <property type="entry name" value="FORMAMIDASE C869.04-RELATED"/>
    <property type="match status" value="1"/>
</dbReference>
<accession>A0A3E2WH94</accession>
<dbReference type="Proteomes" id="UP000261111">
    <property type="component" value="Unassembled WGS sequence"/>
</dbReference>
<evidence type="ECO:0008006" key="3">
    <source>
        <dbReference type="Google" id="ProtNLM"/>
    </source>
</evidence>
<dbReference type="SUPFAM" id="SSF141130">
    <property type="entry name" value="Acetamidase/Formamidase-like"/>
    <property type="match status" value="1"/>
</dbReference>
<comment type="caution">
    <text evidence="1">The sequence shown here is derived from an EMBL/GenBank/DDBJ whole genome shotgun (WGS) entry which is preliminary data.</text>
</comment>
<dbReference type="Gene3D" id="3.10.28.20">
    <property type="entry name" value="Acetamidase/Formamidase-like domains"/>
    <property type="match status" value="1"/>
</dbReference>
<dbReference type="RefSeq" id="WP_025654144.1">
    <property type="nucleotide sequence ID" value="NZ_QVIA01000029.1"/>
</dbReference>
<gene>
    <name evidence="1" type="ORF">DWX41_19690</name>
</gene>
<dbReference type="AlphaFoldDB" id="A0A3E2WH94"/>
<organism evidence="1 2">
    <name type="scientific">Hungatella hathewayi</name>
    <dbReference type="NCBI Taxonomy" id="154046"/>
    <lineage>
        <taxon>Bacteria</taxon>
        <taxon>Bacillati</taxon>
        <taxon>Bacillota</taxon>
        <taxon>Clostridia</taxon>
        <taxon>Lachnospirales</taxon>
        <taxon>Lachnospiraceae</taxon>
        <taxon>Hungatella</taxon>
    </lineage>
</organism>